<evidence type="ECO:0000313" key="1">
    <source>
        <dbReference type="EMBL" id="SDM53429.1"/>
    </source>
</evidence>
<dbReference type="InterPro" id="IPR036390">
    <property type="entry name" value="WH_DNA-bd_sf"/>
</dbReference>
<accession>A0A1G9U0D3</accession>
<reference evidence="1 2" key="1">
    <citation type="submission" date="2016-10" db="EMBL/GenBank/DDBJ databases">
        <authorList>
            <person name="de Groot N.N."/>
        </authorList>
    </citation>
    <scope>NUCLEOTIDE SEQUENCE [LARGE SCALE GENOMIC DNA]</scope>
    <source>
        <strain evidence="1 2">DSM 25186</strain>
    </source>
</reference>
<dbReference type="Proteomes" id="UP000198510">
    <property type="component" value="Unassembled WGS sequence"/>
</dbReference>
<evidence type="ECO:0000313" key="2">
    <source>
        <dbReference type="Proteomes" id="UP000198510"/>
    </source>
</evidence>
<dbReference type="SUPFAM" id="SSF46785">
    <property type="entry name" value="Winged helix' DNA-binding domain"/>
    <property type="match status" value="1"/>
</dbReference>
<evidence type="ECO:0008006" key="3">
    <source>
        <dbReference type="Google" id="ProtNLM"/>
    </source>
</evidence>
<organism evidence="1 2">
    <name type="scientific">Catalinimonas alkaloidigena</name>
    <dbReference type="NCBI Taxonomy" id="1075417"/>
    <lineage>
        <taxon>Bacteria</taxon>
        <taxon>Pseudomonadati</taxon>
        <taxon>Bacteroidota</taxon>
        <taxon>Cytophagia</taxon>
        <taxon>Cytophagales</taxon>
        <taxon>Catalimonadaceae</taxon>
        <taxon>Catalinimonas</taxon>
    </lineage>
</organism>
<keyword evidence="2" id="KW-1185">Reference proteome</keyword>
<dbReference type="RefSeq" id="WP_089688090.1">
    <property type="nucleotide sequence ID" value="NZ_FNFO01000015.1"/>
</dbReference>
<dbReference type="AlphaFoldDB" id="A0A1G9U0D3"/>
<gene>
    <name evidence="1" type="ORF">SAMN05421823_11549</name>
</gene>
<dbReference type="EMBL" id="FNFO01000015">
    <property type="protein sequence ID" value="SDM53429.1"/>
    <property type="molecule type" value="Genomic_DNA"/>
</dbReference>
<proteinExistence type="predicted"/>
<name>A0A1G9U0D3_9BACT</name>
<protein>
    <recommendedName>
        <fullName evidence="3">Winged helix DNA-binding domain-containing protein</fullName>
    </recommendedName>
</protein>
<sequence>MLSAVVSPKVARELGKGTPLRPLDFSILSMLYGAGGHGVKLYLIPKTGLAHYRNVLQRVEVLEEQKLIEIYRPNTKTARWARLTPTGMLLTHRYFTEVQRAVNLMKYVGVAA</sequence>